<evidence type="ECO:0000256" key="8">
    <source>
        <dbReference type="SAM" id="Phobius"/>
    </source>
</evidence>
<accession>A0A6B9FL79</accession>
<dbReference type="Proteomes" id="UP000012488">
    <property type="component" value="Chromosome"/>
</dbReference>
<protein>
    <submittedName>
        <fullName evidence="9">Divalent metal cation transporter</fullName>
    </submittedName>
</protein>
<feature type="transmembrane region" description="Helical" evidence="8">
    <location>
        <begin position="57"/>
        <end position="77"/>
    </location>
</feature>
<feature type="transmembrane region" description="Helical" evidence="8">
    <location>
        <begin position="348"/>
        <end position="367"/>
    </location>
</feature>
<dbReference type="PANTHER" id="PTHR11706">
    <property type="entry name" value="SOLUTE CARRIER PROTEIN FAMILY 11 MEMBER"/>
    <property type="match status" value="1"/>
</dbReference>
<dbReference type="RefSeq" id="WP_010685662.1">
    <property type="nucleotide sequence ID" value="NZ_CP043538.1"/>
</dbReference>
<dbReference type="GO" id="GO:0005384">
    <property type="term" value="F:manganese ion transmembrane transporter activity"/>
    <property type="evidence" value="ECO:0007669"/>
    <property type="project" value="TreeGrafter"/>
</dbReference>
<dbReference type="InterPro" id="IPR001046">
    <property type="entry name" value="NRAMP_fam"/>
</dbReference>
<dbReference type="GO" id="GO:0015086">
    <property type="term" value="F:cadmium ion transmembrane transporter activity"/>
    <property type="evidence" value="ECO:0007669"/>
    <property type="project" value="TreeGrafter"/>
</dbReference>
<dbReference type="OrthoDB" id="9787548at2"/>
<gene>
    <name evidence="9" type="ORF">MMSR116_08335</name>
</gene>
<dbReference type="PANTHER" id="PTHR11706:SF33">
    <property type="entry name" value="NATURAL RESISTANCE-ASSOCIATED MACROPHAGE PROTEIN 2"/>
    <property type="match status" value="1"/>
</dbReference>
<feature type="transmembrane region" description="Helical" evidence="8">
    <location>
        <begin position="128"/>
        <end position="148"/>
    </location>
</feature>
<evidence type="ECO:0000256" key="2">
    <source>
        <dbReference type="ARBA" id="ARBA00022448"/>
    </source>
</evidence>
<feature type="transmembrane region" description="Helical" evidence="8">
    <location>
        <begin position="98"/>
        <end position="122"/>
    </location>
</feature>
<evidence type="ECO:0000256" key="1">
    <source>
        <dbReference type="ARBA" id="ARBA00004141"/>
    </source>
</evidence>
<evidence type="ECO:0000256" key="5">
    <source>
        <dbReference type="ARBA" id="ARBA00022989"/>
    </source>
</evidence>
<keyword evidence="3 8" id="KW-0812">Transmembrane</keyword>
<comment type="subcellular location">
    <subcellularLocation>
        <location evidence="1">Membrane</location>
        <topology evidence="1">Multi-pass membrane protein</topology>
    </subcellularLocation>
</comment>
<organism evidence="9 10">
    <name type="scientific">Methylobacterium mesophilicum SR1.6/6</name>
    <dbReference type="NCBI Taxonomy" id="908290"/>
    <lineage>
        <taxon>Bacteria</taxon>
        <taxon>Pseudomonadati</taxon>
        <taxon>Pseudomonadota</taxon>
        <taxon>Alphaproteobacteria</taxon>
        <taxon>Hyphomicrobiales</taxon>
        <taxon>Methylobacteriaceae</taxon>
        <taxon>Methylobacterium</taxon>
    </lineage>
</organism>
<keyword evidence="6 8" id="KW-0472">Membrane</keyword>
<proteinExistence type="predicted"/>
<keyword evidence="2" id="KW-0813">Transport</keyword>
<keyword evidence="5 8" id="KW-1133">Transmembrane helix</keyword>
<evidence type="ECO:0000256" key="7">
    <source>
        <dbReference type="SAM" id="MobiDB-lite"/>
    </source>
</evidence>
<dbReference type="Pfam" id="PF01566">
    <property type="entry name" value="Nramp"/>
    <property type="match status" value="1"/>
</dbReference>
<dbReference type="NCBIfam" id="NF037982">
    <property type="entry name" value="Nramp_1"/>
    <property type="match status" value="1"/>
</dbReference>
<dbReference type="GO" id="GO:0005886">
    <property type="term" value="C:plasma membrane"/>
    <property type="evidence" value="ECO:0007669"/>
    <property type="project" value="TreeGrafter"/>
</dbReference>
<dbReference type="GO" id="GO:0034755">
    <property type="term" value="P:iron ion transmembrane transport"/>
    <property type="evidence" value="ECO:0007669"/>
    <property type="project" value="TreeGrafter"/>
</dbReference>
<feature type="transmembrane region" description="Helical" evidence="8">
    <location>
        <begin position="198"/>
        <end position="217"/>
    </location>
</feature>
<sequence length="435" mass="46534">MDQPAPKPLTEDEDQAEQQKDGGLLHALGTGVITGAADDDPSAIGTYASAGAKFGLTFLWIAPVVLPMMYVVVYVSAKLGQVYGKGLFAIVRDRYPRWILYPIVLGAFVGNLIEAAANLGGIGAALNLLVPLPISTIVVGAAVAILAFQIFGSYTLLRNIFRWLALALFAYVAAAILAKPDPYEILRGTFIPHVRFDADFLSMIVACIGTSLSAYIYTWQSNQEVEEEIAQGRHTLRQRKGATDAELRKTRRDVVIGMLFSNVILYFIILSTGATLHPAGQTEIESAAQAAAALEPLAGAGAKYLFALGVVGVGFLAVPVMTTGAAYDLVQGAGRKGSLHARPSEAKLFYGTIAAVTALAVGLNFLGFNPMRALVWSGIVQGFSVPPLLFLMMLMTNDKAVMGDWINGWLTNLLGWITTLVTFAATVCLIVTWFL</sequence>
<evidence type="ECO:0000313" key="9">
    <source>
        <dbReference type="EMBL" id="QGY01885.1"/>
    </source>
</evidence>
<reference evidence="9 10" key="1">
    <citation type="journal article" date="2012" name="Genet. Mol. Biol.">
        <title>Analysis of 16S rRNA and mxaF genes revealing insights into Methylobacterium niche-specific plant association.</title>
        <authorList>
            <person name="Dourado M.N."/>
            <person name="Andreote F.D."/>
            <person name="Dini-Andreote F."/>
            <person name="Conti R."/>
            <person name="Araujo J.M."/>
            <person name="Araujo W.L."/>
        </authorList>
    </citation>
    <scope>NUCLEOTIDE SEQUENCE [LARGE SCALE GENOMIC DNA]</scope>
    <source>
        <strain evidence="9 10">SR1.6/6</strain>
    </source>
</reference>
<dbReference type="AlphaFoldDB" id="A0A6B9FL79"/>
<evidence type="ECO:0000313" key="10">
    <source>
        <dbReference type="Proteomes" id="UP000012488"/>
    </source>
</evidence>
<feature type="transmembrane region" description="Helical" evidence="8">
    <location>
        <begin position="304"/>
        <end position="327"/>
    </location>
</feature>
<dbReference type="KEGG" id="mmes:MMSR116_08335"/>
<reference evidence="9 10" key="2">
    <citation type="journal article" date="2013" name="Genome Announc.">
        <title>Draft Genome Sequence of Methylobacterium mesophilicum Strain SR1.6/6, Isolated from Citrus sinensis.</title>
        <authorList>
            <person name="Marinho Almeida D."/>
            <person name="Dini-Andreote F."/>
            <person name="Camargo Neves A.A."/>
            <person name="Juca Ramos R.T."/>
            <person name="Andreote F.D."/>
            <person name="Carneiro A.R."/>
            <person name="Oliveira de Souza Lima A."/>
            <person name="Caracciolo Gomes de Sa P.H."/>
            <person name="Ribeiro Barbosa M.S."/>
            <person name="Araujo W.L."/>
            <person name="Silva A."/>
        </authorList>
    </citation>
    <scope>NUCLEOTIDE SEQUENCE [LARGE SCALE GENOMIC DNA]</scope>
    <source>
        <strain evidence="9 10">SR1.6/6</strain>
    </source>
</reference>
<evidence type="ECO:0000256" key="4">
    <source>
        <dbReference type="ARBA" id="ARBA00022847"/>
    </source>
</evidence>
<keyword evidence="4" id="KW-0769">Symport</keyword>
<feature type="transmembrane region" description="Helical" evidence="8">
    <location>
        <begin position="254"/>
        <end position="276"/>
    </location>
</feature>
<feature type="transmembrane region" description="Helical" evidence="8">
    <location>
        <begin position="160"/>
        <end position="178"/>
    </location>
</feature>
<evidence type="ECO:0000256" key="3">
    <source>
        <dbReference type="ARBA" id="ARBA00022692"/>
    </source>
</evidence>
<feature type="region of interest" description="Disordered" evidence="7">
    <location>
        <begin position="1"/>
        <end position="20"/>
    </location>
</feature>
<feature type="transmembrane region" description="Helical" evidence="8">
    <location>
        <begin position="413"/>
        <end position="434"/>
    </location>
</feature>
<dbReference type="GO" id="GO:0015293">
    <property type="term" value="F:symporter activity"/>
    <property type="evidence" value="ECO:0007669"/>
    <property type="project" value="UniProtKB-KW"/>
</dbReference>
<name>A0A6B9FL79_9HYPH</name>
<feature type="transmembrane region" description="Helical" evidence="8">
    <location>
        <begin position="373"/>
        <end position="392"/>
    </location>
</feature>
<dbReference type="EMBL" id="CP043538">
    <property type="protein sequence ID" value="QGY01885.1"/>
    <property type="molecule type" value="Genomic_DNA"/>
</dbReference>
<evidence type="ECO:0000256" key="6">
    <source>
        <dbReference type="ARBA" id="ARBA00023136"/>
    </source>
</evidence>